<dbReference type="STRING" id="1860122.A9404_03425"/>
<dbReference type="AlphaFoldDB" id="A0A191ZF98"/>
<dbReference type="PANTHER" id="PTHR31005">
    <property type="entry name" value="DUF4139 DOMAIN-CONTAINING PROTEIN"/>
    <property type="match status" value="1"/>
</dbReference>
<accession>A0A191ZF98</accession>
<dbReference type="Pfam" id="PF13598">
    <property type="entry name" value="DUF4139"/>
    <property type="match status" value="1"/>
</dbReference>
<feature type="coiled-coil region" evidence="1">
    <location>
        <begin position="148"/>
        <end position="175"/>
    </location>
</feature>
<keyword evidence="1" id="KW-0175">Coiled coil</keyword>
<evidence type="ECO:0000313" key="5">
    <source>
        <dbReference type="Proteomes" id="UP000078596"/>
    </source>
</evidence>
<dbReference type="EMBL" id="CP016027">
    <property type="protein sequence ID" value="ANJ66556.1"/>
    <property type="molecule type" value="Genomic_DNA"/>
</dbReference>
<dbReference type="OrthoDB" id="9777444at2"/>
<protein>
    <recommendedName>
        <fullName evidence="6">DUF4139 domain-containing protein</fullName>
    </recommendedName>
</protein>
<dbReference type="PANTHER" id="PTHR31005:SF8">
    <property type="entry name" value="DUF4139 DOMAIN-CONTAINING PROTEIN"/>
    <property type="match status" value="1"/>
</dbReference>
<organism evidence="4 5">
    <name type="scientific">Halothiobacillus diazotrophicus</name>
    <dbReference type="NCBI Taxonomy" id="1860122"/>
    <lineage>
        <taxon>Bacteria</taxon>
        <taxon>Pseudomonadati</taxon>
        <taxon>Pseudomonadota</taxon>
        <taxon>Gammaproteobacteria</taxon>
        <taxon>Chromatiales</taxon>
        <taxon>Halothiobacillaceae</taxon>
        <taxon>Halothiobacillus</taxon>
    </lineage>
</organism>
<reference evidence="4 5" key="1">
    <citation type="submission" date="2016-06" db="EMBL/GenBank/DDBJ databases">
        <title>Insight into the functional genes involving in sulfur oxidation in Pearl River water.</title>
        <authorList>
            <person name="Luo J."/>
            <person name="Tan X."/>
            <person name="Lin W."/>
        </authorList>
    </citation>
    <scope>NUCLEOTIDE SEQUENCE [LARGE SCALE GENOMIC DNA]</scope>
    <source>
        <strain evidence="4 5">LS2</strain>
    </source>
</reference>
<feature type="coiled-coil region" evidence="1">
    <location>
        <begin position="213"/>
        <end position="247"/>
    </location>
</feature>
<evidence type="ECO:0008006" key="6">
    <source>
        <dbReference type="Google" id="ProtNLM"/>
    </source>
</evidence>
<evidence type="ECO:0000259" key="2">
    <source>
        <dbReference type="Pfam" id="PF13598"/>
    </source>
</evidence>
<dbReference type="KEGG" id="haz:A9404_03425"/>
<feature type="domain" description="DUF4139" evidence="2">
    <location>
        <begin position="317"/>
        <end position="598"/>
    </location>
</feature>
<keyword evidence="5" id="KW-1185">Reference proteome</keyword>
<dbReference type="Proteomes" id="UP000078596">
    <property type="component" value="Chromosome"/>
</dbReference>
<feature type="domain" description="DUF4140" evidence="3">
    <location>
        <begin position="83"/>
        <end position="177"/>
    </location>
</feature>
<evidence type="ECO:0000256" key="1">
    <source>
        <dbReference type="SAM" id="Coils"/>
    </source>
</evidence>
<proteinExistence type="predicted"/>
<dbReference type="InterPro" id="IPR037291">
    <property type="entry name" value="DUF4139"/>
</dbReference>
<gene>
    <name evidence="4" type="ORF">A9404_03425</name>
</gene>
<name>A0A191ZF98_9GAMM</name>
<dbReference type="Pfam" id="PF13600">
    <property type="entry name" value="DUF4140"/>
    <property type="match status" value="1"/>
</dbReference>
<dbReference type="NCBIfam" id="TIGR02231">
    <property type="entry name" value="mucoidy inhibitor MuiA family protein"/>
    <property type="match status" value="1"/>
</dbReference>
<dbReference type="InterPro" id="IPR011935">
    <property type="entry name" value="CHP02231"/>
</dbReference>
<dbReference type="InterPro" id="IPR025554">
    <property type="entry name" value="DUF4140"/>
</dbReference>
<evidence type="ECO:0000259" key="3">
    <source>
        <dbReference type="Pfam" id="PF13600"/>
    </source>
</evidence>
<sequence length="606" mass="65882">MNHFFSHREPQSCALLRSFLSVVPAAMLGIVFFAVLPAASAQEVAIAGIDSPSTKSAAVKSPFAAKSVEDADIVSMAGKIIGVTVLPDGAWVTRQLSIDWPTSGRRSVQVVDLPRSIDQDSVQLHSPGLTLSAPMQWREMPVAETEAYRKLDLERETLNKRLAKANDDLLAAQTRMSIFKAQMAQAPSDKKHGAAIGAFLSDARARAQFDRLLDGILAEHRQAQDAVDQLMKQMQAVDRAQAALRQKGPGLALSLPLMVDGSQKPATGRMITIRYRVHDARWQPVYRADLDTIAARPSEKSATTPTAPAAEETAKVSSTIHWSLVAEVHQSTGEDWSRVPVTLSMLDTRRYYPVPTLKRWTIGFSPTSKPSPIAGAALLRQDAEMARKSAASFGAVDETGFNAEFRSASPVSVPSGSAATVIPLLHRNYPADAMDLITPEISPLAILTARFTLDNATPLPAGEWQLFLNGAQIGRVHQSALAPKKALSLGFGVDQRIVVTVDSPADQRDENGLIGKAQQLVRRRVVTVQSQHEQPVPVTVLMNLPVSEDANLAVDPLADNTPPGNKQYDGQDGVWAWSNQIKPGQKITINFGFRLRWPADKRLYGF</sequence>
<evidence type="ECO:0000313" key="4">
    <source>
        <dbReference type="EMBL" id="ANJ66556.1"/>
    </source>
</evidence>
<dbReference type="RefSeq" id="WP_066098685.1">
    <property type="nucleotide sequence ID" value="NZ_CP016027.1"/>
</dbReference>